<evidence type="ECO:0000256" key="2">
    <source>
        <dbReference type="SAM" id="MobiDB-lite"/>
    </source>
</evidence>
<evidence type="ECO:0000256" key="1">
    <source>
        <dbReference type="SAM" id="Coils"/>
    </source>
</evidence>
<feature type="region of interest" description="Disordered" evidence="2">
    <location>
        <begin position="316"/>
        <end position="400"/>
    </location>
</feature>
<reference evidence="4 5" key="1">
    <citation type="submission" date="2024-04" db="EMBL/GenBank/DDBJ databases">
        <title>Tritrichomonas musculus Genome.</title>
        <authorList>
            <person name="Alves-Ferreira E."/>
            <person name="Grigg M."/>
            <person name="Lorenzi H."/>
            <person name="Galac M."/>
        </authorList>
    </citation>
    <scope>NUCLEOTIDE SEQUENCE [LARGE SCALE GENOMIC DNA]</scope>
    <source>
        <strain evidence="4 5">EAF2021</strain>
    </source>
</reference>
<evidence type="ECO:0000313" key="5">
    <source>
        <dbReference type="Proteomes" id="UP001470230"/>
    </source>
</evidence>
<feature type="chain" id="PRO_5046655571" evidence="3">
    <location>
        <begin position="16"/>
        <end position="400"/>
    </location>
</feature>
<feature type="coiled-coil region" evidence="1">
    <location>
        <begin position="250"/>
        <end position="288"/>
    </location>
</feature>
<sequence length="400" mass="46988">MFLLLLNYLLGICLCKPIEGVPVPMEILSLDSYYERREKIDSDGIFIVYQTNTTGASKNDITDIFQSGAEIAAAFVRNGLLFGIVYDQKVKYNRVVCYYPGIPEGYFRVHKYMIPAQVATKILHLASRTLKQIRRNRKEEKNPGIARIKNELRSVRKLLKTTADEEKRNNLLQTKEDLINEFLESIPDEKREARLLKLKNKDIIDKNDRKKANEAVHELKKKYQKNDASKNDELKKFIDKLRASWKSSRIDESEHNVEEELTKLRFERKQRQEEMEDDSEEVEQLYRLFNGLKTVAGPDEDLGEIDQRLEMMKKIRQRRHERQKKEGTYRPRNARGEYLYDDPGIRTSVDDATNVGLEDIDLTPIKNKREEDERKKKEISKDKRPPEINDEMIEGQYEGL</sequence>
<keyword evidence="1" id="KW-0175">Coiled coil</keyword>
<feature type="signal peptide" evidence="3">
    <location>
        <begin position="1"/>
        <end position="15"/>
    </location>
</feature>
<evidence type="ECO:0000256" key="3">
    <source>
        <dbReference type="SAM" id="SignalP"/>
    </source>
</evidence>
<organism evidence="4 5">
    <name type="scientific">Tritrichomonas musculus</name>
    <dbReference type="NCBI Taxonomy" id="1915356"/>
    <lineage>
        <taxon>Eukaryota</taxon>
        <taxon>Metamonada</taxon>
        <taxon>Parabasalia</taxon>
        <taxon>Tritrichomonadida</taxon>
        <taxon>Tritrichomonadidae</taxon>
        <taxon>Tritrichomonas</taxon>
    </lineage>
</organism>
<keyword evidence="3" id="KW-0732">Signal</keyword>
<feature type="compositionally biased region" description="Basic and acidic residues" evidence="2">
    <location>
        <begin position="367"/>
        <end position="387"/>
    </location>
</feature>
<gene>
    <name evidence="4" type="ORF">M9Y10_029294</name>
</gene>
<protein>
    <submittedName>
        <fullName evidence="4">Uncharacterized protein</fullName>
    </submittedName>
</protein>
<accession>A0ABR2KLR1</accession>
<dbReference type="Proteomes" id="UP001470230">
    <property type="component" value="Unassembled WGS sequence"/>
</dbReference>
<evidence type="ECO:0000313" key="4">
    <source>
        <dbReference type="EMBL" id="KAK8892072.1"/>
    </source>
</evidence>
<dbReference type="EMBL" id="JAPFFF010000004">
    <property type="protein sequence ID" value="KAK8892072.1"/>
    <property type="molecule type" value="Genomic_DNA"/>
</dbReference>
<proteinExistence type="predicted"/>
<keyword evidence="5" id="KW-1185">Reference proteome</keyword>
<name>A0ABR2KLR1_9EUKA</name>
<comment type="caution">
    <text evidence="4">The sequence shown here is derived from an EMBL/GenBank/DDBJ whole genome shotgun (WGS) entry which is preliminary data.</text>
</comment>